<dbReference type="GO" id="GO:0008168">
    <property type="term" value="F:methyltransferase activity"/>
    <property type="evidence" value="ECO:0007669"/>
    <property type="project" value="UniProtKB-KW"/>
</dbReference>
<dbReference type="HOGENOM" id="CLU_000796_0_0_1"/>
<dbReference type="InterPro" id="IPR001525">
    <property type="entry name" value="C5_MeTfrase"/>
</dbReference>
<dbReference type="InterPro" id="IPR029063">
    <property type="entry name" value="SAM-dependent_MTases_sf"/>
</dbReference>
<feature type="region of interest" description="Disordered" evidence="6">
    <location>
        <begin position="1911"/>
        <end position="1936"/>
    </location>
</feature>
<feature type="compositionally biased region" description="Acidic residues" evidence="6">
    <location>
        <begin position="1514"/>
        <end position="1524"/>
    </location>
</feature>
<dbReference type="GO" id="GO:0005524">
    <property type="term" value="F:ATP binding"/>
    <property type="evidence" value="ECO:0007669"/>
    <property type="project" value="UniProtKB-KW"/>
</dbReference>
<feature type="compositionally biased region" description="Basic and acidic residues" evidence="6">
    <location>
        <begin position="1609"/>
        <end position="1622"/>
    </location>
</feature>
<dbReference type="Pfam" id="PF00145">
    <property type="entry name" value="DNA_methylase"/>
    <property type="match status" value="1"/>
</dbReference>
<dbReference type="Gene3D" id="3.40.50.150">
    <property type="entry name" value="Vaccinia Virus protein VP39"/>
    <property type="match status" value="1"/>
</dbReference>
<dbReference type="PROSITE" id="PS51194">
    <property type="entry name" value="HELICASE_CTER"/>
    <property type="match status" value="1"/>
</dbReference>
<dbReference type="STRING" id="765440.A0A0C3GIB2"/>
<dbReference type="InterPro" id="IPR049730">
    <property type="entry name" value="SNF2/RAD54-like_C"/>
</dbReference>
<keyword evidence="4" id="KW-0378">Hydrolase</keyword>
<dbReference type="SMART" id="SM00487">
    <property type="entry name" value="DEXDc"/>
    <property type="match status" value="1"/>
</dbReference>
<dbReference type="GO" id="GO:0006281">
    <property type="term" value="P:DNA repair"/>
    <property type="evidence" value="ECO:0007669"/>
    <property type="project" value="TreeGrafter"/>
</dbReference>
<dbReference type="InterPro" id="IPR050628">
    <property type="entry name" value="SNF2_RAD54_helicase_TF"/>
</dbReference>
<dbReference type="Gene3D" id="3.40.50.300">
    <property type="entry name" value="P-loop containing nucleotide triphosphate hydrolases"/>
    <property type="match status" value="1"/>
</dbReference>
<feature type="compositionally biased region" description="Low complexity" evidence="6">
    <location>
        <begin position="1525"/>
        <end position="1535"/>
    </location>
</feature>
<feature type="compositionally biased region" description="Basic residues" evidence="6">
    <location>
        <begin position="1544"/>
        <end position="1564"/>
    </location>
</feature>
<keyword evidence="1" id="KW-0489">Methyltransferase</keyword>
<keyword evidence="9" id="KW-1185">Reference proteome</keyword>
<dbReference type="SUPFAM" id="SSF53335">
    <property type="entry name" value="S-adenosyl-L-methionine-dependent methyltransferases"/>
    <property type="match status" value="1"/>
</dbReference>
<evidence type="ECO:0000259" key="7">
    <source>
        <dbReference type="PROSITE" id="PS51194"/>
    </source>
</evidence>
<feature type="compositionally biased region" description="Basic and acidic residues" evidence="6">
    <location>
        <begin position="1379"/>
        <end position="1394"/>
    </location>
</feature>
<keyword evidence="2" id="KW-0808">Transferase</keyword>
<evidence type="ECO:0000313" key="9">
    <source>
        <dbReference type="Proteomes" id="UP000054166"/>
    </source>
</evidence>
<evidence type="ECO:0000313" key="8">
    <source>
        <dbReference type="EMBL" id="KIM90376.1"/>
    </source>
</evidence>
<evidence type="ECO:0000256" key="6">
    <source>
        <dbReference type="SAM" id="MobiDB-lite"/>
    </source>
</evidence>
<feature type="compositionally biased region" description="Basic and acidic residues" evidence="6">
    <location>
        <begin position="1920"/>
        <end position="1936"/>
    </location>
</feature>
<reference evidence="9" key="2">
    <citation type="submission" date="2015-01" db="EMBL/GenBank/DDBJ databases">
        <title>Evolutionary Origins and Diversification of the Mycorrhizal Mutualists.</title>
        <authorList>
            <consortium name="DOE Joint Genome Institute"/>
            <consortium name="Mycorrhizal Genomics Consortium"/>
            <person name="Kohler A."/>
            <person name="Kuo A."/>
            <person name="Nagy L.G."/>
            <person name="Floudas D."/>
            <person name="Copeland A."/>
            <person name="Barry K.W."/>
            <person name="Cichocki N."/>
            <person name="Veneault-Fourrey C."/>
            <person name="LaButti K."/>
            <person name="Lindquist E.A."/>
            <person name="Lipzen A."/>
            <person name="Lundell T."/>
            <person name="Morin E."/>
            <person name="Murat C."/>
            <person name="Riley R."/>
            <person name="Ohm R."/>
            <person name="Sun H."/>
            <person name="Tunlid A."/>
            <person name="Henrissat B."/>
            <person name="Grigoriev I.V."/>
            <person name="Hibbett D.S."/>
            <person name="Martin F."/>
        </authorList>
    </citation>
    <scope>NUCLEOTIDE SEQUENCE [LARGE SCALE GENOMIC DNA]</scope>
    <source>
        <strain evidence="9">F 1598</strain>
    </source>
</reference>
<proteinExistence type="predicted"/>
<evidence type="ECO:0000256" key="4">
    <source>
        <dbReference type="ARBA" id="ARBA00022801"/>
    </source>
</evidence>
<protein>
    <recommendedName>
        <fullName evidence="7">Helicase C-terminal domain-containing protein</fullName>
    </recommendedName>
</protein>
<evidence type="ECO:0000256" key="5">
    <source>
        <dbReference type="ARBA" id="ARBA00022840"/>
    </source>
</evidence>
<feature type="compositionally biased region" description="Acidic residues" evidence="6">
    <location>
        <begin position="44"/>
        <end position="54"/>
    </location>
</feature>
<dbReference type="InterPro" id="IPR027417">
    <property type="entry name" value="P-loop_NTPase"/>
</dbReference>
<dbReference type="PANTHER" id="PTHR45626">
    <property type="entry name" value="TRANSCRIPTION TERMINATION FACTOR 2-RELATED"/>
    <property type="match status" value="1"/>
</dbReference>
<keyword evidence="5" id="KW-0067">ATP-binding</keyword>
<dbReference type="Gene3D" id="3.40.50.10810">
    <property type="entry name" value="Tandem AAA-ATPase domain"/>
    <property type="match status" value="1"/>
</dbReference>
<dbReference type="InParanoid" id="A0A0C3GIB2"/>
<evidence type="ECO:0000256" key="3">
    <source>
        <dbReference type="ARBA" id="ARBA00022741"/>
    </source>
</evidence>
<keyword evidence="3" id="KW-0547">Nucleotide-binding</keyword>
<dbReference type="OrthoDB" id="423221at2759"/>
<sequence>MAKSKATAAKDQKSITSYFGGGKKATKTDTEDEDMADVEHVDNVEDAADADSSDNDTPAVKKKTKSTPPDTSDLPPIHKVPAMFADLVGRIPQIKEVAERIKGRKLRVATMCSGTESPLLALELICGAILDQYDVALDVEHVFSCEIEPFKQAYIERNFHPPILFRDVCELGETHATTAYGALAPVPGDVDLLVAGTSCVDYSNLNNVKQDIDASGESGRTFRGMMSWVKNHRPPLVILENVCSAPWDKVIQKFEQAGYSAAQMRVDTKAYYIPHTRTRGYLVAVNKKNSSMPTEWKNWVGDKLKRPASSTLDAFLLPSDDPRIHISRQKLVKESYNALDRRTGRTDWGRCESRHQRARLEEGLGPKRPLTNWDDGGFCKVPDFAWGDWAVGQVERVWDLMDITVLRAAKNGVDPSYKTQVWNLSQNVDRTIGSSKAGICPCLTPSMIPYITNRGGPMVGLEALSMQGLPIDELLLTRETEDQLADLAGNAMSTTVVGASILAALVAGMKLLKAGDDVESYEEKKGLERVEEEEDTAMDVDQPPTLPVEKRIVGEDELIERPLDLSVTTKKSVHELLEDADKSSRLCECEGRKDITSRKLRRCADCGSSSCVKCGGRPEHNLHPIDTDANPRLPPATFMRELKSTLPMCLSVSGITSELLDDLKASAGVTIPEKRWRGWRAAVLRAAELELRFVEPKRQEIWSAVYQSPAASLELLLHPKQPEWRLYAIPEESEAANSDIRHLLESPIARLSCSSSGLLNGSWDFALPFSTEVPITIEGVGEKVPAWEARLGLNEDEYKDLVVYSQIKIALPAADDISKFDRDISGVYILLDKCGTANSALHKKVSTKDEAALPPLFMLLDPTRCGEADKDCFVFSISKRRYEYGETRPIICRLDHKWRQSSIEGKEDVACYLPCKWIKAETVGLQPSHGQNAHFAVPGEVLRIGASNSACESAQALLICRVPVRSQTGSEWPKGEWSEVDKVHERGTFKALAWLMERIRHVDDQFSSWQTVQMPSELSNCERCAPSAPTIAWSKSNKKMIAIENSVEAGAYERSLKRRPSPFVTQLKLDDDGVGTVRVGLNIPSLLHRAMSRLPSANRTEPITLSWRLDTDFIPAATLSLPKFELDSNKKDVEHAQPPNFKIKLRVEQLRSLTWMLDREAIDAAPFTEEEVSEAVLDPLGWRAEGRAQRPVHVRGGVLADQVGYGKTAITLALIDCTAKQVKAELTKKSPLPGKIRVKGTLCIVPPHLTRQWNTEIHKFMGTKHYKSIVISTAANLNSITIEQFEEADIVIVASNLYRSGVYLENLETFAAAGALPSQDGRYFESRVDDAFKSLAAQTDRLRNEGPLAVMREIREARKRENEALANAFVPTKRLKGKSYRDAVGEDETSKSKDIAPMTNLKQTAPAQAKQSGPSGLIMEVVIPVHSKRASSSAPSIPSTPPTTVAASSSAAEDTDDEDDDEDPPIVRKRRMAVKKAIILSDDEDDVQPVISRKKPPPSNGRRSKNSAQSSSSDYEDGSAEDTVSDSASASAEMSSSDDEPKRKSNAKFKKVPAKSKQPTRKSSKKESATSTEGSDDSMDVDEPPKSKATTKKRKADEDGKQPAKKQKRREETDPWKLESSGVKRDWKQMQAPPLEMFHFSRIVVDEYTYLDGKTHSMVTRQTGDRRWVLSGTPPIHDFGALKTISAYLDIHLGIDDEAEGRSAQVRKRTREQTAVEKFHSFREVHGLEWHANRHKVGQAFLDLFVRQNIAEIDEIATTFYVIPVILPAAERAIYLELEHFLRALEMTIKRGGKKTESDREKRVAKSLGDSSTAEEALLKRCSHFDLDTAHDDNAIKQCDFIVQDRQQQLDECKEDLTKQLLAANKMQKSIGKLMDESMFEEYVRVSRLEGVGDTEATEIVRKLLDDAGIGSSSKSAAKKASDAKKGKGKDDSHIPQKTKDLVWELREKTHNLRRITKELVGRVRSLRYFTVVRDLQKHLESPFEVSCPGCEKPNIPIDEVAVLSSCGHTGCMECVTACAEKEECVHAATGSCQAAARVLNVIRGDTLGVDDAARNANGKHFGMKLEMVITKIKDEIPKGDRILVFVQFQDLMKKVAEALTANNVAFLEIRGTATQKSKNLEKFQNDSKERVLLLNVMDESASGANLTSANHAIFLSPLLASSQEIYEACETQAIGRLRRYGQTKHVHVYRYLTKNTIDEEIYQQRKNTTMSA</sequence>
<dbReference type="Proteomes" id="UP000054166">
    <property type="component" value="Unassembled WGS sequence"/>
</dbReference>
<dbReference type="InterPro" id="IPR038718">
    <property type="entry name" value="SNF2-like_sf"/>
</dbReference>
<reference evidence="8 9" key="1">
    <citation type="submission" date="2014-04" db="EMBL/GenBank/DDBJ databases">
        <authorList>
            <consortium name="DOE Joint Genome Institute"/>
            <person name="Kuo A."/>
            <person name="Tarkka M."/>
            <person name="Buscot F."/>
            <person name="Kohler A."/>
            <person name="Nagy L.G."/>
            <person name="Floudas D."/>
            <person name="Copeland A."/>
            <person name="Barry K.W."/>
            <person name="Cichocki N."/>
            <person name="Veneault-Fourrey C."/>
            <person name="LaButti K."/>
            <person name="Lindquist E.A."/>
            <person name="Lipzen A."/>
            <person name="Lundell T."/>
            <person name="Morin E."/>
            <person name="Murat C."/>
            <person name="Sun H."/>
            <person name="Tunlid A."/>
            <person name="Henrissat B."/>
            <person name="Grigoriev I.V."/>
            <person name="Hibbett D.S."/>
            <person name="Martin F."/>
            <person name="Nordberg H.P."/>
            <person name="Cantor M.N."/>
            <person name="Hua S.X."/>
        </authorList>
    </citation>
    <scope>NUCLEOTIDE SEQUENCE [LARGE SCALE GENOMIC DNA]</scope>
    <source>
        <strain evidence="8 9">F 1598</strain>
    </source>
</reference>
<dbReference type="EMBL" id="KN832973">
    <property type="protein sequence ID" value="KIM90376.1"/>
    <property type="molecule type" value="Genomic_DNA"/>
</dbReference>
<dbReference type="GO" id="GO:0032259">
    <property type="term" value="P:methylation"/>
    <property type="evidence" value="ECO:0007669"/>
    <property type="project" value="UniProtKB-KW"/>
</dbReference>
<dbReference type="InterPro" id="IPR014001">
    <property type="entry name" value="Helicase_ATP-bd"/>
</dbReference>
<dbReference type="Pfam" id="PF00271">
    <property type="entry name" value="Helicase_C"/>
    <property type="match status" value="1"/>
</dbReference>
<feature type="compositionally biased region" description="Polar residues" evidence="6">
    <location>
        <begin position="1400"/>
        <end position="1414"/>
    </location>
</feature>
<dbReference type="CDD" id="cd18793">
    <property type="entry name" value="SF2_C_SNF"/>
    <property type="match status" value="1"/>
</dbReference>
<dbReference type="GO" id="GO:0008094">
    <property type="term" value="F:ATP-dependent activity, acting on DNA"/>
    <property type="evidence" value="ECO:0007669"/>
    <property type="project" value="TreeGrafter"/>
</dbReference>
<dbReference type="GO" id="GO:0016787">
    <property type="term" value="F:hydrolase activity"/>
    <property type="evidence" value="ECO:0007669"/>
    <property type="project" value="UniProtKB-KW"/>
</dbReference>
<organism evidence="8 9">
    <name type="scientific">Piloderma croceum (strain F 1598)</name>
    <dbReference type="NCBI Taxonomy" id="765440"/>
    <lineage>
        <taxon>Eukaryota</taxon>
        <taxon>Fungi</taxon>
        <taxon>Dikarya</taxon>
        <taxon>Basidiomycota</taxon>
        <taxon>Agaricomycotina</taxon>
        <taxon>Agaricomycetes</taxon>
        <taxon>Agaricomycetidae</taxon>
        <taxon>Atheliales</taxon>
        <taxon>Atheliaceae</taxon>
        <taxon>Piloderma</taxon>
    </lineage>
</organism>
<dbReference type="InterPro" id="IPR000330">
    <property type="entry name" value="SNF2_N"/>
</dbReference>
<feature type="compositionally biased region" description="Low complexity" evidence="6">
    <location>
        <begin position="1430"/>
        <end position="1452"/>
    </location>
</feature>
<dbReference type="GO" id="GO:0005634">
    <property type="term" value="C:nucleus"/>
    <property type="evidence" value="ECO:0007669"/>
    <property type="project" value="TreeGrafter"/>
</dbReference>
<feature type="compositionally biased region" description="Acidic residues" evidence="6">
    <location>
        <begin position="1453"/>
        <end position="1464"/>
    </location>
</feature>
<dbReference type="InterPro" id="IPR001650">
    <property type="entry name" value="Helicase_C-like"/>
</dbReference>
<feature type="region of interest" description="Disordered" evidence="6">
    <location>
        <begin position="1429"/>
        <end position="1622"/>
    </location>
</feature>
<feature type="domain" description="Helicase C-terminal" evidence="7">
    <location>
        <begin position="2065"/>
        <end position="2213"/>
    </location>
</feature>
<accession>A0A0C3GIB2</accession>
<evidence type="ECO:0000256" key="2">
    <source>
        <dbReference type="ARBA" id="ARBA00022679"/>
    </source>
</evidence>
<dbReference type="Pfam" id="PF00176">
    <property type="entry name" value="SNF2-rel_dom"/>
    <property type="match status" value="1"/>
</dbReference>
<name>A0A0C3GIB2_PILCF</name>
<dbReference type="SUPFAM" id="SSF52540">
    <property type="entry name" value="P-loop containing nucleoside triphosphate hydrolases"/>
    <property type="match status" value="2"/>
</dbReference>
<gene>
    <name evidence="8" type="ORF">PILCRDRAFT_812111</name>
</gene>
<feature type="region of interest" description="Disordered" evidence="6">
    <location>
        <begin position="1"/>
        <end position="76"/>
    </location>
</feature>
<feature type="region of interest" description="Disordered" evidence="6">
    <location>
        <begin position="1377"/>
        <end position="1415"/>
    </location>
</feature>
<evidence type="ECO:0000256" key="1">
    <source>
        <dbReference type="ARBA" id="ARBA00022603"/>
    </source>
</evidence>
<dbReference type="PANTHER" id="PTHR45626:SF26">
    <property type="entry name" value="FAMILY HELICASE, PUTATIVE (AFU_ORTHOLOGUE AFUA_2G09120)-RELATED"/>
    <property type="match status" value="1"/>
</dbReference>